<dbReference type="Proteomes" id="UP001219518">
    <property type="component" value="Unassembled WGS sequence"/>
</dbReference>
<name>A0AAE1LG80_9NEOP</name>
<comment type="caution">
    <text evidence="1">The sequence shown here is derived from an EMBL/GenBank/DDBJ whole genome shotgun (WGS) entry which is preliminary data.</text>
</comment>
<dbReference type="PANTHER" id="PTHR46704:SF1">
    <property type="entry name" value="TELOMERE LENGTH REGULATION PROTEIN TEL2 HOMOLOG"/>
    <property type="match status" value="1"/>
</dbReference>
<organism evidence="1 2">
    <name type="scientific">Frankliniella fusca</name>
    <dbReference type="NCBI Taxonomy" id="407009"/>
    <lineage>
        <taxon>Eukaryota</taxon>
        <taxon>Metazoa</taxon>
        <taxon>Ecdysozoa</taxon>
        <taxon>Arthropoda</taxon>
        <taxon>Hexapoda</taxon>
        <taxon>Insecta</taxon>
        <taxon>Pterygota</taxon>
        <taxon>Neoptera</taxon>
        <taxon>Paraneoptera</taxon>
        <taxon>Thysanoptera</taxon>
        <taxon>Terebrantia</taxon>
        <taxon>Thripoidea</taxon>
        <taxon>Thripidae</taxon>
        <taxon>Frankliniella</taxon>
    </lineage>
</organism>
<gene>
    <name evidence="1" type="ORF">KUF71_025987</name>
</gene>
<dbReference type="PANTHER" id="PTHR46704">
    <property type="entry name" value="CXC DOMAIN-CONTAINING PROTEIN-RELATED"/>
    <property type="match status" value="1"/>
</dbReference>
<dbReference type="EMBL" id="JAHWGI010000642">
    <property type="protein sequence ID" value="KAK3916942.1"/>
    <property type="molecule type" value="Genomic_DNA"/>
</dbReference>
<keyword evidence="2" id="KW-1185">Reference proteome</keyword>
<evidence type="ECO:0000313" key="2">
    <source>
        <dbReference type="Proteomes" id="UP001219518"/>
    </source>
</evidence>
<accession>A0AAE1LG80</accession>
<reference evidence="1" key="2">
    <citation type="journal article" date="2023" name="BMC Genomics">
        <title>Pest status, molecular evolution, and epigenetic factors derived from the genome assembly of Frankliniella fusca, a thysanopteran phytovirus vector.</title>
        <authorList>
            <person name="Catto M.A."/>
            <person name="Labadie P.E."/>
            <person name="Jacobson A.L."/>
            <person name="Kennedy G.G."/>
            <person name="Srinivasan R."/>
            <person name="Hunt B.G."/>
        </authorList>
    </citation>
    <scope>NUCLEOTIDE SEQUENCE</scope>
    <source>
        <strain evidence="1">PL_HMW_Pooled</strain>
    </source>
</reference>
<proteinExistence type="predicted"/>
<evidence type="ECO:0000313" key="1">
    <source>
        <dbReference type="EMBL" id="KAK3916942.1"/>
    </source>
</evidence>
<sequence length="1442" mass="161142">MMGVCVLCDGRESGDVVVVERGIERIRYASNLKKDGVNEKLDALVKASEKVIVHAACRKTYTSHLKALSEDKENVVPLKRRSSSAFFDFKFHCLYCGASLEPFGSKTPHKMLSKICSVTSENAKTKILERAQAVGGDQGDAVICRLAGVLDLRAVNARYHVDCYRKFQPVLKTPGRPVNEIARSAVDILVEELKCDSECQFSVNELADKLNKEAGENAYTPRYLKELLKSRFGEENIVFTDFEGKNSVFCFRDTANKFVYDKWHAERKSSGEDDRSRIVQAAAKIIREDIRLRTFDNDKYMIGGPLDEECMVPDSLRLLMSEIIKSTTDSKQAERSREAICQSIVAACRPRSYISPIQLNLSVYMFLNEGSRHLIDLLHSLGLAASYTESRRFIASLLNSEKTEDDVIQKSNQYAFDNADYNVRTLDGHRTFHNMGGISCSTPRTSEPPLCTVPRMKGKIIMDVSKGRITVMPYVKPAVSSIKSIVASDLAVKKLFPSMKRALEIDSLWMASFSLPKEMIQGVRLPSWSGYMEVIHSNCGPYDVSAVHYLPFINLDPTNLTCIYTALNFAYNQCRQQMQKTCIVTFDQPLFMKATEISTGCSDLRNVVVMLGGFHFIMSYLGCIGEIMSGSGLEDLFATVYAKNSVPHMLSGHSYARSMRAHSLAQQALATVILKKTVTEDSDLLLELVSLHKQLMSEKQLCEEALAIASKIRQIYEEKCTQLSATSRTAKLWIEYLNQFELVRLFTRAMRSGDWALYLDSMKAMLPMFHAAAHLPYAKAVHIHVQRMESLESVMDIFEFENFTSRGFFAVRHQDMFFKGVPMDLTIEQKLMRHLKTSGLTRGRGITESTLAQFVAAFPLCVPFCHALEEFCGVRKESSEQHVELRKSWQVRDEKDRDQFLEWLESHPPFDERPKDMLVSLSTGIVADSSINCDEAWEIGVKCLTAIHGQNFADLKLKRKDKIKPFSAMTNNMKIADEEITINPNQLFNRIICMLNLNNGQLSDYLEYELAPTAPCLFDNGSMRKTDKSALAKAIDMICPPVATVPRGKQYVVDGRMLLRAMPWPRPASYGELCDAYCAYVVRRYGPNATVVFDGYGDQLSTKAAEQLRRCAGNTSPNLTINGSTMITTAQANFLGNGRNKTSLIGLLTPVFEGAGLTVVQAQSDADTLIVEQALERASSHDVAVAATDTDILALLIQRVPPQSSIFLNSPGSSGRPDKIYDIRQVQAALGPLREVILVIHALTGCDTTSAIFNKGKVGITKLLESKKELLEKVKLFNKPDANLEEIVQAGEIILAALYGNQNKTLNELRFSMFNKLTARQKLSADFQLKVLPPTSGAARQHSLRVYLQVQQWLGHTLDPLQHGWKIVCSQLVPVSTEQLVAPKELLDLIRCNCKKGCQRGCDCKRSGLPCSVLCSPCEGKDCCNTNRLHEDPDEDVDDPSA</sequence>
<protein>
    <submittedName>
        <fullName evidence="1">Glutathione S-transferase MSR-1</fullName>
    </submittedName>
</protein>
<reference evidence="1" key="1">
    <citation type="submission" date="2021-07" db="EMBL/GenBank/DDBJ databases">
        <authorList>
            <person name="Catto M.A."/>
            <person name="Jacobson A."/>
            <person name="Kennedy G."/>
            <person name="Labadie P."/>
            <person name="Hunt B.G."/>
            <person name="Srinivasan R."/>
        </authorList>
    </citation>
    <scope>NUCLEOTIDE SEQUENCE</scope>
    <source>
        <strain evidence="1">PL_HMW_Pooled</strain>
        <tissue evidence="1">Head</tissue>
    </source>
</reference>